<dbReference type="PANTHER" id="PTHR43792">
    <property type="entry name" value="GNAT FAMILY, PUTATIVE (AFU_ORTHOLOGUE AFUA_3G00765)-RELATED-RELATED"/>
    <property type="match status" value="1"/>
</dbReference>
<dbReference type="GeneID" id="78078617"/>
<reference evidence="2" key="2">
    <citation type="submission" date="2022-11" db="EMBL/GenBank/DDBJ databases">
        <title>Role of the vibriolysin VemA secreted by the emergent pathogen Vibrio europaeus in the colonization of Manila clam mucus.</title>
        <authorList>
            <person name="Martinez C."/>
            <person name="Rodriguez S."/>
            <person name="Vences A."/>
            <person name="Barja J.L."/>
            <person name="Toranzo A.E."/>
            <person name="Dubert J."/>
        </authorList>
    </citation>
    <scope>NUCLEOTIDE SEQUENCE</scope>
    <source>
        <strain evidence="2">3454</strain>
    </source>
</reference>
<proteinExistence type="predicted"/>
<dbReference type="OrthoDB" id="9801656at2"/>
<dbReference type="Gene3D" id="3.40.630.30">
    <property type="match status" value="1"/>
</dbReference>
<dbReference type="InterPro" id="IPR000182">
    <property type="entry name" value="GNAT_dom"/>
</dbReference>
<reference evidence="3 4" key="1">
    <citation type="submission" date="2016-03" db="EMBL/GenBank/DDBJ databases">
        <title>Draft genome sequence of the Vibrio tubiashii subs. europaeus.</title>
        <authorList>
            <person name="Spinard E."/>
            <person name="Dubert J."/>
            <person name="Nelson D.R."/>
            <person name="Barja J.L."/>
        </authorList>
    </citation>
    <scope>NUCLEOTIDE SEQUENCE [LARGE SCALE GENOMIC DNA]</scope>
    <source>
        <strain evidence="4">PP-638</strain>
        <strain evidence="3">PP2-638</strain>
    </source>
</reference>
<keyword evidence="3" id="KW-0808">Transferase</keyword>
<dbReference type="InterPro" id="IPR051531">
    <property type="entry name" value="N-acetyltransferase"/>
</dbReference>
<evidence type="ECO:0000313" key="2">
    <source>
        <dbReference type="EMBL" id="MDC5738749.1"/>
    </source>
</evidence>
<feature type="domain" description="N-acetyltransferase" evidence="1">
    <location>
        <begin position="10"/>
        <end position="173"/>
    </location>
</feature>
<dbReference type="EMBL" id="LUAX01000007">
    <property type="protein sequence ID" value="OAM98394.1"/>
    <property type="molecule type" value="Genomic_DNA"/>
</dbReference>
<dbReference type="RefSeq" id="WP_069669534.1">
    <property type="nucleotide sequence ID" value="NZ_JAPFIM010000018.1"/>
</dbReference>
<dbReference type="InterPro" id="IPR016181">
    <property type="entry name" value="Acyl_CoA_acyltransferase"/>
</dbReference>
<dbReference type="Proteomes" id="UP001150001">
    <property type="component" value="Unassembled WGS sequence"/>
</dbReference>
<dbReference type="PANTHER" id="PTHR43792:SF1">
    <property type="entry name" value="N-ACETYLTRANSFERASE DOMAIN-CONTAINING PROTEIN"/>
    <property type="match status" value="1"/>
</dbReference>
<protein>
    <submittedName>
        <fullName evidence="2 3">Acetyltransferase</fullName>
    </submittedName>
</protein>
<evidence type="ECO:0000313" key="3">
    <source>
        <dbReference type="EMBL" id="OAM98394.1"/>
    </source>
</evidence>
<evidence type="ECO:0000259" key="1">
    <source>
        <dbReference type="PROSITE" id="PS51186"/>
    </source>
</evidence>
<dbReference type="PROSITE" id="PS51186">
    <property type="entry name" value="GNAT"/>
    <property type="match status" value="1"/>
</dbReference>
<gene>
    <name evidence="3" type="ORF">AZ468_23060</name>
    <name evidence="2" type="ORF">OPW20_01660</name>
</gene>
<dbReference type="AlphaFoldDB" id="A0A178J842"/>
<evidence type="ECO:0000313" key="5">
    <source>
        <dbReference type="Proteomes" id="UP001150001"/>
    </source>
</evidence>
<dbReference type="EMBL" id="JAPFIT010000010">
    <property type="protein sequence ID" value="MDC5738749.1"/>
    <property type="molecule type" value="Genomic_DNA"/>
</dbReference>
<organism evidence="3 4">
    <name type="scientific">Vibrio europaeus</name>
    <dbReference type="NCBI Taxonomy" id="300876"/>
    <lineage>
        <taxon>Bacteria</taxon>
        <taxon>Pseudomonadati</taxon>
        <taxon>Pseudomonadota</taxon>
        <taxon>Gammaproteobacteria</taxon>
        <taxon>Vibrionales</taxon>
        <taxon>Vibrionaceae</taxon>
        <taxon>Vibrio</taxon>
        <taxon>Vibrio oreintalis group</taxon>
    </lineage>
</organism>
<accession>A0A178J842</accession>
<dbReference type="Proteomes" id="UP000094761">
    <property type="component" value="Unassembled WGS sequence"/>
</dbReference>
<dbReference type="GO" id="GO:0016747">
    <property type="term" value="F:acyltransferase activity, transferring groups other than amino-acyl groups"/>
    <property type="evidence" value="ECO:0007669"/>
    <property type="project" value="InterPro"/>
</dbReference>
<evidence type="ECO:0000313" key="4">
    <source>
        <dbReference type="Proteomes" id="UP000094761"/>
    </source>
</evidence>
<sequence>MNFTITTSNLVLRDFTPSDVKHYVEQCQDPKYQRYYNEEDCSLEKSTQLANMFIEQALESPRTQYHLVIQCKLSGHYLGLAALRLEQKNQASIGCGLARNRQGKGVAEEAMLALVNYGFSQLDVKRVYAETLSSNKAAIRLCKRVGMSIDCERTNDRFFRDKWWSTTVLHMTR</sequence>
<dbReference type="SUPFAM" id="SSF55729">
    <property type="entry name" value="Acyl-CoA N-acyltransferases (Nat)"/>
    <property type="match status" value="1"/>
</dbReference>
<comment type="caution">
    <text evidence="3">The sequence shown here is derived from an EMBL/GenBank/DDBJ whole genome shotgun (WGS) entry which is preliminary data.</text>
</comment>
<name>A0A178J842_9VIBR</name>
<keyword evidence="5" id="KW-1185">Reference proteome</keyword>
<dbReference type="Pfam" id="PF13302">
    <property type="entry name" value="Acetyltransf_3"/>
    <property type="match status" value="1"/>
</dbReference>